<organism evidence="2 3">
    <name type="scientific">Streptomyces fumanus</name>
    <dbReference type="NCBI Taxonomy" id="67302"/>
    <lineage>
        <taxon>Bacteria</taxon>
        <taxon>Bacillati</taxon>
        <taxon>Actinomycetota</taxon>
        <taxon>Actinomycetes</taxon>
        <taxon>Kitasatosporales</taxon>
        <taxon>Streptomycetaceae</taxon>
        <taxon>Streptomyces</taxon>
    </lineage>
</organism>
<dbReference type="SUPFAM" id="SSF47336">
    <property type="entry name" value="ACP-like"/>
    <property type="match status" value="1"/>
</dbReference>
<dbReference type="EMBL" id="BNBI01000004">
    <property type="protein sequence ID" value="GHE98157.1"/>
    <property type="molecule type" value="Genomic_DNA"/>
</dbReference>
<proteinExistence type="predicted"/>
<comment type="caution">
    <text evidence="2">The sequence shown here is derived from an EMBL/GenBank/DDBJ whole genome shotgun (WGS) entry which is preliminary data.</text>
</comment>
<dbReference type="InterPro" id="IPR009081">
    <property type="entry name" value="PP-bd_ACP"/>
</dbReference>
<dbReference type="Gene3D" id="1.10.1200.10">
    <property type="entry name" value="ACP-like"/>
    <property type="match status" value="1"/>
</dbReference>
<name>A0A919ABU1_9ACTN</name>
<dbReference type="Pfam" id="PF00550">
    <property type="entry name" value="PP-binding"/>
    <property type="match status" value="1"/>
</dbReference>
<gene>
    <name evidence="2" type="ORF">GCM10018772_23200</name>
</gene>
<dbReference type="RefSeq" id="WP_190204092.1">
    <property type="nucleotide sequence ID" value="NZ_BNBI01000004.1"/>
</dbReference>
<evidence type="ECO:0000313" key="2">
    <source>
        <dbReference type="EMBL" id="GHE98157.1"/>
    </source>
</evidence>
<dbReference type="Proteomes" id="UP000630718">
    <property type="component" value="Unassembled WGS sequence"/>
</dbReference>
<feature type="domain" description="Carrier" evidence="1">
    <location>
        <begin position="14"/>
        <end position="92"/>
    </location>
</feature>
<accession>A0A919ABU1</accession>
<sequence>MTLPDPTPAAPATGGSTDTLTALEEVYAQIKRVRRDLRPSDRIVQDLEIDSLATLEILLGLEERFGVSLVDNPRAAGVTTVGDLVALLDELRAARPS</sequence>
<dbReference type="PROSITE" id="PS50075">
    <property type="entry name" value="CARRIER"/>
    <property type="match status" value="1"/>
</dbReference>
<dbReference type="InterPro" id="IPR036736">
    <property type="entry name" value="ACP-like_sf"/>
</dbReference>
<evidence type="ECO:0000259" key="1">
    <source>
        <dbReference type="PROSITE" id="PS50075"/>
    </source>
</evidence>
<protein>
    <recommendedName>
        <fullName evidence="1">Carrier domain-containing protein</fullName>
    </recommendedName>
</protein>
<evidence type="ECO:0000313" key="3">
    <source>
        <dbReference type="Proteomes" id="UP000630718"/>
    </source>
</evidence>
<dbReference type="AlphaFoldDB" id="A0A919ABU1"/>
<keyword evidence="3" id="KW-1185">Reference proteome</keyword>
<reference evidence="2" key="2">
    <citation type="submission" date="2020-09" db="EMBL/GenBank/DDBJ databases">
        <authorList>
            <person name="Sun Q."/>
            <person name="Ohkuma M."/>
        </authorList>
    </citation>
    <scope>NUCLEOTIDE SEQUENCE</scope>
    <source>
        <strain evidence="2">JCM 4477</strain>
    </source>
</reference>
<reference evidence="2" key="1">
    <citation type="journal article" date="2014" name="Int. J. Syst. Evol. Microbiol.">
        <title>Complete genome sequence of Corynebacterium casei LMG S-19264T (=DSM 44701T), isolated from a smear-ripened cheese.</title>
        <authorList>
            <consortium name="US DOE Joint Genome Institute (JGI-PGF)"/>
            <person name="Walter F."/>
            <person name="Albersmeier A."/>
            <person name="Kalinowski J."/>
            <person name="Ruckert C."/>
        </authorList>
    </citation>
    <scope>NUCLEOTIDE SEQUENCE</scope>
    <source>
        <strain evidence="2">JCM 4477</strain>
    </source>
</reference>